<dbReference type="AlphaFoldDB" id="A0A3R9PD22"/>
<dbReference type="Pfam" id="PF00480">
    <property type="entry name" value="ROK"/>
    <property type="match status" value="1"/>
</dbReference>
<proteinExistence type="inferred from homology"/>
<evidence type="ECO:0000256" key="1">
    <source>
        <dbReference type="ARBA" id="ARBA00006479"/>
    </source>
</evidence>
<dbReference type="OrthoDB" id="49666at2"/>
<dbReference type="PANTHER" id="PTHR18964">
    <property type="entry name" value="ROK (REPRESSOR, ORF, KINASE) FAMILY"/>
    <property type="match status" value="1"/>
</dbReference>
<dbReference type="PANTHER" id="PTHR18964:SF149">
    <property type="entry name" value="BIFUNCTIONAL UDP-N-ACETYLGLUCOSAMINE 2-EPIMERASE_N-ACETYLMANNOSAMINE KINASE"/>
    <property type="match status" value="1"/>
</dbReference>
<evidence type="ECO:0000313" key="3">
    <source>
        <dbReference type="Proteomes" id="UP000269669"/>
    </source>
</evidence>
<comment type="similarity">
    <text evidence="1">Belongs to the ROK (NagC/XylR) family.</text>
</comment>
<dbReference type="InterPro" id="IPR000600">
    <property type="entry name" value="ROK"/>
</dbReference>
<dbReference type="Proteomes" id="UP000269669">
    <property type="component" value="Unassembled WGS sequence"/>
</dbReference>
<reference evidence="2 3" key="1">
    <citation type="submission" date="2018-12" db="EMBL/GenBank/DDBJ databases">
        <title>Sequencing of bacterial isolates from soil warming experiment in Harvard Forest, Massachusetts, USA.</title>
        <authorList>
            <person name="Deangelis K."/>
        </authorList>
    </citation>
    <scope>NUCLEOTIDE SEQUENCE [LARGE SCALE GENOMIC DNA]</scope>
    <source>
        <strain evidence="2 3">EB153</strain>
    </source>
</reference>
<dbReference type="EMBL" id="RSDW01000001">
    <property type="protein sequence ID" value="RSL18997.1"/>
    <property type="molecule type" value="Genomic_DNA"/>
</dbReference>
<dbReference type="InterPro" id="IPR043129">
    <property type="entry name" value="ATPase_NBD"/>
</dbReference>
<keyword evidence="2" id="KW-0808">Transferase</keyword>
<dbReference type="CDD" id="cd23763">
    <property type="entry name" value="ASKHA_ATPase_ROK"/>
    <property type="match status" value="1"/>
</dbReference>
<organism evidence="2 3">
    <name type="scientific">Edaphobacter aggregans</name>
    <dbReference type="NCBI Taxonomy" id="570835"/>
    <lineage>
        <taxon>Bacteria</taxon>
        <taxon>Pseudomonadati</taxon>
        <taxon>Acidobacteriota</taxon>
        <taxon>Terriglobia</taxon>
        <taxon>Terriglobales</taxon>
        <taxon>Acidobacteriaceae</taxon>
        <taxon>Edaphobacter</taxon>
    </lineage>
</organism>
<comment type="caution">
    <text evidence="2">The sequence shown here is derived from an EMBL/GenBank/DDBJ whole genome shotgun (WGS) entry which is preliminary data.</text>
</comment>
<dbReference type="GO" id="GO:0016301">
    <property type="term" value="F:kinase activity"/>
    <property type="evidence" value="ECO:0007669"/>
    <property type="project" value="UniProtKB-KW"/>
</dbReference>
<protein>
    <submittedName>
        <fullName evidence="2">Glucokinase</fullName>
    </submittedName>
</protein>
<sequence length="298" mass="31811">MRMESSVLVYDVGGSHASAAVCSLDSYKLGPVISAPHSIDITSDAFVNLLHSVGGQAMSGFNQILGASMAFPGPFDYSAGISQMTHKIPFLFGVNLRQALAERFEWDPVQVFFLNDATAYLLGELGSGSARGMNRAIVITLGTGIGSAFSVDGQVIMEGRGVPPRGEIWNLPYEDGIVEDVLSTGAIQKAYALRTGQKRKIIDIAGAVENDPTAAQVFREFGHHLGRSLRQTLTLFSPDVVVFGGGISRAADLFLPAAEYELRDLNLSLRVSALQDSAPLVGAGLAWPKRTSILQKRG</sequence>
<keyword evidence="3" id="KW-1185">Reference proteome</keyword>
<gene>
    <name evidence="2" type="ORF">EDE15_4608</name>
</gene>
<evidence type="ECO:0000313" key="2">
    <source>
        <dbReference type="EMBL" id="RSL18997.1"/>
    </source>
</evidence>
<accession>A0A3R9PD22</accession>
<name>A0A3R9PD22_9BACT</name>
<dbReference type="Gene3D" id="3.30.420.40">
    <property type="match status" value="2"/>
</dbReference>
<keyword evidence="2" id="KW-0418">Kinase</keyword>
<dbReference type="SUPFAM" id="SSF53067">
    <property type="entry name" value="Actin-like ATPase domain"/>
    <property type="match status" value="1"/>
</dbReference>